<reference evidence="2 3" key="1">
    <citation type="submission" date="2022-05" db="EMBL/GenBank/DDBJ databases">
        <title>Novel Pseudomonas spp. Isolated from a Rainbow Trout Aquaculture Facility.</title>
        <authorList>
            <person name="Testerman T."/>
            <person name="Graf J."/>
        </authorList>
    </citation>
    <scope>NUCLEOTIDE SEQUENCE [LARGE SCALE GENOMIC DNA]</scope>
    <source>
        <strain evidence="2 3">ID681</strain>
    </source>
</reference>
<evidence type="ECO:0000256" key="1">
    <source>
        <dbReference type="SAM" id="MobiDB-lite"/>
    </source>
</evidence>
<organism evidence="2 3">
    <name type="scientific">Pseudomonas fontis</name>
    <dbReference type="NCBI Taxonomy" id="2942633"/>
    <lineage>
        <taxon>Bacteria</taxon>
        <taxon>Pseudomonadati</taxon>
        <taxon>Pseudomonadota</taxon>
        <taxon>Gammaproteobacteria</taxon>
        <taxon>Pseudomonadales</taxon>
        <taxon>Pseudomonadaceae</taxon>
        <taxon>Pseudomonas</taxon>
    </lineage>
</organism>
<name>A0ABT5P0T7_9PSED</name>
<keyword evidence="3" id="KW-1185">Reference proteome</keyword>
<dbReference type="RefSeq" id="WP_273914106.1">
    <property type="nucleotide sequence ID" value="NZ_JAMDGX010000150.1"/>
</dbReference>
<accession>A0ABT5P0T7</accession>
<sequence length="66" mass="7818">RYLQPQKMDKKNPGSGGESGLRPLGVKQRRAVHDHLYQRTTWGDVLRRLLKYWSGLARFHWVLIVF</sequence>
<dbReference type="Proteomes" id="UP001148203">
    <property type="component" value="Unassembled WGS sequence"/>
</dbReference>
<feature type="region of interest" description="Disordered" evidence="1">
    <location>
        <begin position="1"/>
        <end position="24"/>
    </location>
</feature>
<evidence type="ECO:0008006" key="4">
    <source>
        <dbReference type="Google" id="ProtNLM"/>
    </source>
</evidence>
<protein>
    <recommendedName>
        <fullName evidence="4">Group II intron reverse transcriptase/maturase</fullName>
    </recommendedName>
</protein>
<gene>
    <name evidence="2" type="ORF">M5G11_25925</name>
</gene>
<dbReference type="EMBL" id="JAMDGY010000116">
    <property type="protein sequence ID" value="MDD0993962.1"/>
    <property type="molecule type" value="Genomic_DNA"/>
</dbReference>
<proteinExistence type="predicted"/>
<feature type="non-terminal residue" evidence="2">
    <location>
        <position position="1"/>
    </location>
</feature>
<comment type="caution">
    <text evidence="2">The sequence shown here is derived from an EMBL/GenBank/DDBJ whole genome shotgun (WGS) entry which is preliminary data.</text>
</comment>
<evidence type="ECO:0000313" key="2">
    <source>
        <dbReference type="EMBL" id="MDD0993962.1"/>
    </source>
</evidence>
<evidence type="ECO:0000313" key="3">
    <source>
        <dbReference type="Proteomes" id="UP001148203"/>
    </source>
</evidence>